<dbReference type="EMBL" id="CAJOBI010014233">
    <property type="protein sequence ID" value="CAF4175591.1"/>
    <property type="molecule type" value="Genomic_DNA"/>
</dbReference>
<feature type="non-terminal residue" evidence="2">
    <location>
        <position position="1"/>
    </location>
</feature>
<gene>
    <name evidence="2" type="ORF">BYL167_LOCUS76321</name>
    <name evidence="1" type="ORF">SMN809_LOCUS20792</name>
</gene>
<evidence type="ECO:0000313" key="3">
    <source>
        <dbReference type="Proteomes" id="UP000681967"/>
    </source>
</evidence>
<sequence length="91" mass="10663">LISTIRWLDLATALHELYPHWTNERISVLITSAERDLKESTIENNELPFLLLFTVDDEGHLGEFLINIRQQLKLDKIEYIEKITDLLIGYP</sequence>
<evidence type="ECO:0000313" key="1">
    <source>
        <dbReference type="EMBL" id="CAF4175591.1"/>
    </source>
</evidence>
<dbReference type="Proteomes" id="UP000676336">
    <property type="component" value="Unassembled WGS sequence"/>
</dbReference>
<accession>A0A8S3GQD8</accession>
<proteinExistence type="predicted"/>
<dbReference type="Proteomes" id="UP000681967">
    <property type="component" value="Unassembled WGS sequence"/>
</dbReference>
<name>A0A8S3GQD8_9BILA</name>
<protein>
    <submittedName>
        <fullName evidence="2">Uncharacterized protein</fullName>
    </submittedName>
</protein>
<evidence type="ECO:0000313" key="2">
    <source>
        <dbReference type="EMBL" id="CAF5167480.1"/>
    </source>
</evidence>
<reference evidence="2" key="1">
    <citation type="submission" date="2021-02" db="EMBL/GenBank/DDBJ databases">
        <authorList>
            <person name="Nowell W R."/>
        </authorList>
    </citation>
    <scope>NUCLEOTIDE SEQUENCE</scope>
</reference>
<organism evidence="2 3">
    <name type="scientific">Rotaria magnacalcarata</name>
    <dbReference type="NCBI Taxonomy" id="392030"/>
    <lineage>
        <taxon>Eukaryota</taxon>
        <taxon>Metazoa</taxon>
        <taxon>Spiralia</taxon>
        <taxon>Gnathifera</taxon>
        <taxon>Rotifera</taxon>
        <taxon>Eurotatoria</taxon>
        <taxon>Bdelloidea</taxon>
        <taxon>Philodinida</taxon>
        <taxon>Philodinidae</taxon>
        <taxon>Rotaria</taxon>
    </lineage>
</organism>
<comment type="caution">
    <text evidence="2">The sequence shown here is derived from an EMBL/GenBank/DDBJ whole genome shotgun (WGS) entry which is preliminary data.</text>
</comment>
<dbReference type="EMBL" id="CAJOBH010275022">
    <property type="protein sequence ID" value="CAF5167480.1"/>
    <property type="molecule type" value="Genomic_DNA"/>
</dbReference>
<dbReference type="AlphaFoldDB" id="A0A8S3GQD8"/>